<dbReference type="RefSeq" id="WP_377013900.1">
    <property type="nucleotide sequence ID" value="NZ_JBHSLV010000078.1"/>
</dbReference>
<keyword evidence="2" id="KW-0805">Transcription regulation</keyword>
<evidence type="ECO:0000259" key="7">
    <source>
        <dbReference type="PROSITE" id="PS50931"/>
    </source>
</evidence>
<reference evidence="9" key="1">
    <citation type="journal article" date="2019" name="Int. J. Syst. Evol. Microbiol.">
        <title>The Global Catalogue of Microorganisms (GCM) 10K type strain sequencing project: providing services to taxonomists for standard genome sequencing and annotation.</title>
        <authorList>
            <consortium name="The Broad Institute Genomics Platform"/>
            <consortium name="The Broad Institute Genome Sequencing Center for Infectious Disease"/>
            <person name="Wu L."/>
            <person name="Ma J."/>
        </authorList>
    </citation>
    <scope>NUCLEOTIDE SEQUENCE [LARGE SCALE GENOMIC DNA]</scope>
    <source>
        <strain evidence="9">CGMCC 1.16326</strain>
    </source>
</reference>
<accession>A0ABW0HIJ5</accession>
<dbReference type="InterPro" id="IPR036390">
    <property type="entry name" value="WH_DNA-bd_sf"/>
</dbReference>
<dbReference type="SUPFAM" id="SSF53850">
    <property type="entry name" value="Periplasmic binding protein-like II"/>
    <property type="match status" value="1"/>
</dbReference>
<keyword evidence="4" id="KW-0010">Activator</keyword>
<sequence>MTNLTFKQLRYFDALVRHGHFGRAAEACAISQPALSQQIKALEAEFGAELFERDRRQVRLTRFGEEIAARARDVLRSLDELEGYAHASREGQVTRLRIGVIPTVAPYLLPGLIGDLTRLHGELDLNVRETLTPKLVQELNEGRLDMAIVALPVSEPSLAEVALFTERFVLVRPRAQEGEPAPDREALREMRLLLLEEGHCFREQALSFCSTKPRTVQSRDLLDASSLSTLVQMVDAGLGVTLIPEMAVPVETRSASVAITHFKAPEPSRTIGMVWRKTSPLARQLLEIAEVVRQSAGALRGTRVDDSSGAGDGAARRAG</sequence>
<evidence type="ECO:0000256" key="2">
    <source>
        <dbReference type="ARBA" id="ARBA00023015"/>
    </source>
</evidence>
<dbReference type="PANTHER" id="PTHR30346:SF26">
    <property type="entry name" value="HYDROGEN PEROXIDE-INDUCIBLE GENES ACTIVATOR"/>
    <property type="match status" value="1"/>
</dbReference>
<dbReference type="Pfam" id="PF00126">
    <property type="entry name" value="HTH_1"/>
    <property type="match status" value="1"/>
</dbReference>
<dbReference type="SUPFAM" id="SSF46785">
    <property type="entry name" value="Winged helix' DNA-binding domain"/>
    <property type="match status" value="1"/>
</dbReference>
<keyword evidence="3" id="KW-0238">DNA-binding</keyword>
<dbReference type="InterPro" id="IPR000847">
    <property type="entry name" value="LysR_HTH_N"/>
</dbReference>
<dbReference type="PRINTS" id="PR00039">
    <property type="entry name" value="HTHLYSR"/>
</dbReference>
<dbReference type="InterPro" id="IPR036388">
    <property type="entry name" value="WH-like_DNA-bd_sf"/>
</dbReference>
<name>A0ABW0HIJ5_9HYPH</name>
<protein>
    <submittedName>
        <fullName evidence="8">Hydrogen peroxide-inducible genes activator</fullName>
    </submittedName>
</protein>
<feature type="region of interest" description="Disordered" evidence="6">
    <location>
        <begin position="300"/>
        <end position="319"/>
    </location>
</feature>
<dbReference type="EMBL" id="JBHSLV010000078">
    <property type="protein sequence ID" value="MFC5397028.1"/>
    <property type="molecule type" value="Genomic_DNA"/>
</dbReference>
<dbReference type="Pfam" id="PF03466">
    <property type="entry name" value="LysR_substrate"/>
    <property type="match status" value="1"/>
</dbReference>
<keyword evidence="5" id="KW-0804">Transcription</keyword>
<evidence type="ECO:0000256" key="4">
    <source>
        <dbReference type="ARBA" id="ARBA00023159"/>
    </source>
</evidence>
<organism evidence="8 9">
    <name type="scientific">Bosea vestrisii</name>
    <dbReference type="NCBI Taxonomy" id="151416"/>
    <lineage>
        <taxon>Bacteria</taxon>
        <taxon>Pseudomonadati</taxon>
        <taxon>Pseudomonadota</taxon>
        <taxon>Alphaproteobacteria</taxon>
        <taxon>Hyphomicrobiales</taxon>
        <taxon>Boseaceae</taxon>
        <taxon>Bosea</taxon>
    </lineage>
</organism>
<dbReference type="PROSITE" id="PS50931">
    <property type="entry name" value="HTH_LYSR"/>
    <property type="match status" value="1"/>
</dbReference>
<proteinExistence type="inferred from homology"/>
<evidence type="ECO:0000256" key="6">
    <source>
        <dbReference type="SAM" id="MobiDB-lite"/>
    </source>
</evidence>
<evidence type="ECO:0000256" key="3">
    <source>
        <dbReference type="ARBA" id="ARBA00023125"/>
    </source>
</evidence>
<feature type="domain" description="HTH lysR-type" evidence="7">
    <location>
        <begin position="4"/>
        <end position="61"/>
    </location>
</feature>
<keyword evidence="9" id="KW-1185">Reference proteome</keyword>
<dbReference type="Gene3D" id="3.40.190.10">
    <property type="entry name" value="Periplasmic binding protein-like II"/>
    <property type="match status" value="2"/>
</dbReference>
<evidence type="ECO:0000256" key="1">
    <source>
        <dbReference type="ARBA" id="ARBA00009437"/>
    </source>
</evidence>
<dbReference type="Proteomes" id="UP001596104">
    <property type="component" value="Unassembled WGS sequence"/>
</dbReference>
<dbReference type="CDD" id="cd08411">
    <property type="entry name" value="PBP2_OxyR"/>
    <property type="match status" value="1"/>
</dbReference>
<evidence type="ECO:0000313" key="9">
    <source>
        <dbReference type="Proteomes" id="UP001596104"/>
    </source>
</evidence>
<dbReference type="PANTHER" id="PTHR30346">
    <property type="entry name" value="TRANSCRIPTIONAL DUAL REGULATOR HCAR-RELATED"/>
    <property type="match status" value="1"/>
</dbReference>
<gene>
    <name evidence="8" type="ORF">ACFPPC_30705</name>
</gene>
<comment type="similarity">
    <text evidence="1">Belongs to the LysR transcriptional regulatory family.</text>
</comment>
<evidence type="ECO:0000256" key="5">
    <source>
        <dbReference type="ARBA" id="ARBA00023163"/>
    </source>
</evidence>
<dbReference type="InterPro" id="IPR005119">
    <property type="entry name" value="LysR_subst-bd"/>
</dbReference>
<evidence type="ECO:0000313" key="8">
    <source>
        <dbReference type="EMBL" id="MFC5397028.1"/>
    </source>
</evidence>
<comment type="caution">
    <text evidence="8">The sequence shown here is derived from an EMBL/GenBank/DDBJ whole genome shotgun (WGS) entry which is preliminary data.</text>
</comment>
<dbReference type="Gene3D" id="1.10.10.10">
    <property type="entry name" value="Winged helix-like DNA-binding domain superfamily/Winged helix DNA-binding domain"/>
    <property type="match status" value="1"/>
</dbReference>